<evidence type="ECO:0000256" key="1">
    <source>
        <dbReference type="SAM" id="Coils"/>
    </source>
</evidence>
<evidence type="ECO:0000256" key="2">
    <source>
        <dbReference type="SAM" id="MobiDB-lite"/>
    </source>
</evidence>
<sequence>MNDLWELLKKVFCSKRSEGHHKKLHDACTRKPLPDKAPPGPPKINKVTTVRLEVDMAKQTKKDKIVELERELKDLRQQSENQTALLEVIVKELSGLRRDLSHLLPEK</sequence>
<accession>B3FJK0</accession>
<gene>
    <name evidence="3" type="ORF">201phi2-1p340</name>
</gene>
<keyword evidence="4" id="KW-1185">Reference proteome</keyword>
<feature type="region of interest" description="Disordered" evidence="2">
    <location>
        <begin position="21"/>
        <end position="45"/>
    </location>
</feature>
<reference evidence="3 4" key="1">
    <citation type="journal article" date="2008" name="Virology">
        <title>Characterization of Pseudomonas chlororaphis myovirus 201varphi2-1 via genomic sequencing, mass spectrometry, and electron microscopy.</title>
        <authorList>
            <person name="Thomas J.A."/>
            <person name="Rolando M.R."/>
            <person name="Carroll C.A."/>
            <person name="Shen P.S."/>
            <person name="Belnap D.M."/>
            <person name="Weintraub S.T."/>
            <person name="Serwer P."/>
            <person name="Hardies S.C."/>
        </authorList>
    </citation>
    <scope>NUCLEOTIDE SEQUENCE</scope>
</reference>
<organism evidence="3 4">
    <name type="scientific">Pseudomonas phage 201phi2-1</name>
    <name type="common">Pseudomonas chlororaphis phage 201phi2-1</name>
    <dbReference type="NCBI Taxonomy" id="198110"/>
    <lineage>
        <taxon>Viruses</taxon>
        <taxon>Duplodnaviria</taxon>
        <taxon>Heunggongvirae</taxon>
        <taxon>Uroviricota</taxon>
        <taxon>Caudoviricetes</taxon>
        <taxon>Chimalliviridae</taxon>
        <taxon>Serwervirus</taxon>
        <taxon>Serwervirus 201phi21</taxon>
    </lineage>
</organism>
<feature type="coiled-coil region" evidence="1">
    <location>
        <begin position="58"/>
        <end position="92"/>
    </location>
</feature>
<organismHost>
    <name type="scientific">Pseudomonas chlororaphis</name>
    <dbReference type="NCBI Taxonomy" id="587753"/>
</organismHost>
<evidence type="ECO:0000313" key="4">
    <source>
        <dbReference type="Proteomes" id="UP000002421"/>
    </source>
</evidence>
<dbReference type="RefSeq" id="YP_001957061.1">
    <property type="nucleotide sequence ID" value="NC_010821.1"/>
</dbReference>
<dbReference type="EMBL" id="EU197055">
    <property type="protein sequence ID" value="ABY63165.1"/>
    <property type="molecule type" value="Genomic_DNA"/>
</dbReference>
<evidence type="ECO:0000313" key="3">
    <source>
        <dbReference type="EMBL" id="ABY63165.1"/>
    </source>
</evidence>
<dbReference type="Proteomes" id="UP000002421">
    <property type="component" value="Segment"/>
</dbReference>
<protein>
    <submittedName>
        <fullName evidence="3">Uncharacterized protein</fullName>
    </submittedName>
</protein>
<feature type="compositionally biased region" description="Basic and acidic residues" evidence="2">
    <location>
        <begin position="25"/>
        <end position="34"/>
    </location>
</feature>
<proteinExistence type="predicted"/>
<dbReference type="KEGG" id="vg:6372672"/>
<name>B3FJK0_BP201</name>
<keyword evidence="1" id="KW-0175">Coiled coil</keyword>